<dbReference type="InterPro" id="IPR050491">
    <property type="entry name" value="AmpC-like"/>
</dbReference>
<comment type="caution">
    <text evidence="2">The sequence shown here is derived from an EMBL/GenBank/DDBJ whole genome shotgun (WGS) entry which is preliminary data.</text>
</comment>
<feature type="domain" description="Beta-lactamase-related" evidence="1">
    <location>
        <begin position="43"/>
        <end position="383"/>
    </location>
</feature>
<dbReference type="PANTHER" id="PTHR46825">
    <property type="entry name" value="D-ALANYL-D-ALANINE-CARBOXYPEPTIDASE/ENDOPEPTIDASE AMPH"/>
    <property type="match status" value="1"/>
</dbReference>
<dbReference type="Pfam" id="PF00144">
    <property type="entry name" value="Beta-lactamase"/>
    <property type="match status" value="1"/>
</dbReference>
<evidence type="ECO:0000313" key="3">
    <source>
        <dbReference type="Proteomes" id="UP000243579"/>
    </source>
</evidence>
<dbReference type="EMBL" id="JNBR01002442">
    <property type="protein sequence ID" value="OQR82489.1"/>
    <property type="molecule type" value="Genomic_DNA"/>
</dbReference>
<organism evidence="2 3">
    <name type="scientific">Achlya hypogyna</name>
    <name type="common">Oomycete</name>
    <name type="synonym">Protoachlya hypogyna</name>
    <dbReference type="NCBI Taxonomy" id="1202772"/>
    <lineage>
        <taxon>Eukaryota</taxon>
        <taxon>Sar</taxon>
        <taxon>Stramenopiles</taxon>
        <taxon>Oomycota</taxon>
        <taxon>Saprolegniomycetes</taxon>
        <taxon>Saprolegniales</taxon>
        <taxon>Achlyaceae</taxon>
        <taxon>Achlya</taxon>
    </lineage>
</organism>
<dbReference type="SUPFAM" id="SSF56601">
    <property type="entry name" value="beta-lactamase/transpeptidase-like"/>
    <property type="match status" value="1"/>
</dbReference>
<evidence type="ECO:0000313" key="2">
    <source>
        <dbReference type="EMBL" id="OQR82489.1"/>
    </source>
</evidence>
<dbReference type="AlphaFoldDB" id="A0A1V9Y9Y4"/>
<proteinExistence type="predicted"/>
<dbReference type="Gene3D" id="3.40.710.10">
    <property type="entry name" value="DD-peptidase/beta-lactamase superfamily"/>
    <property type="match status" value="1"/>
</dbReference>
<name>A0A1V9Y9Y4_ACHHY</name>
<evidence type="ECO:0000259" key="1">
    <source>
        <dbReference type="Pfam" id="PF00144"/>
    </source>
</evidence>
<gene>
    <name evidence="2" type="ORF">ACHHYP_15942</name>
</gene>
<dbReference type="STRING" id="1202772.A0A1V9Y9Y4"/>
<sequence length="542" mass="58675">MRALYLVLSAIFPWFDQLRYIPKLFPAPGPRTLEEKTALALAFVEDQLQQHSIPGLALTVVYKNQTVIARGFGTKEFGNATNVVTPHTQFQIGSVTKTFLTLGIAKLIDEGRMTWDDPVKMHLPWFTLQDKYAEAYTTIGDLLSMNSVFGAFEGDAVWMADVFATERDLVHALQDFNTTRALRPGYAYSNINFEIIGQVLEYKTNTTWAAYLHDTFFKPLGMTHTFARPADAPNADDLSFGHLVCGSDVAGPYDLRTSPEIYIRYQSDYIAAGSLLSTAADMAIFARFLLSKGEGIFSSQAPIQAMTTGHSIQTMLAPLAGLWGYDYDADGDAMGAGYGIDVVGDVMFGHQYYDKSGDTIAFKTRTGFVPSEGLGVVLMANGRVIGGAPTELVLEERLRTYIVGLFLDIPEAKVHKAFDNIIATAKAVGGPTTACDDHIFGGKAIKDLGTPVPAAVREKIVGIYVASISPGYYGNLTIVSARADVVLRYGMYAAPLYGVSTSATEFLWANDAASGVARSVSITTNSTSTMAVVSGITFVKVA</sequence>
<dbReference type="InterPro" id="IPR001466">
    <property type="entry name" value="Beta-lactam-related"/>
</dbReference>
<reference evidence="2 3" key="1">
    <citation type="journal article" date="2014" name="Genome Biol. Evol.">
        <title>The secreted proteins of Achlya hypogyna and Thraustotheca clavata identify the ancestral oomycete secretome and reveal gene acquisitions by horizontal gene transfer.</title>
        <authorList>
            <person name="Misner I."/>
            <person name="Blouin N."/>
            <person name="Leonard G."/>
            <person name="Richards T.A."/>
            <person name="Lane C.E."/>
        </authorList>
    </citation>
    <scope>NUCLEOTIDE SEQUENCE [LARGE SCALE GENOMIC DNA]</scope>
    <source>
        <strain evidence="2 3">ATCC 48635</strain>
    </source>
</reference>
<dbReference type="OrthoDB" id="73259at2759"/>
<keyword evidence="3" id="KW-1185">Reference proteome</keyword>
<dbReference type="Proteomes" id="UP000243579">
    <property type="component" value="Unassembled WGS sequence"/>
</dbReference>
<dbReference type="InterPro" id="IPR012338">
    <property type="entry name" value="Beta-lactam/transpept-like"/>
</dbReference>
<accession>A0A1V9Y9Y4</accession>
<dbReference type="PANTHER" id="PTHR46825:SF9">
    <property type="entry name" value="BETA-LACTAMASE-RELATED DOMAIN-CONTAINING PROTEIN"/>
    <property type="match status" value="1"/>
</dbReference>
<protein>
    <submittedName>
        <fullName evidence="2">Beta-lactamase</fullName>
    </submittedName>
</protein>